<feature type="binding site" evidence="9">
    <location>
        <position position="159"/>
    </location>
    <ligand>
        <name>Zn(2+)</name>
        <dbReference type="ChEBI" id="CHEBI:29105"/>
    </ligand>
</feature>
<dbReference type="SUPFAM" id="SSF52317">
    <property type="entry name" value="Class I glutamine amidotransferase-like"/>
    <property type="match status" value="1"/>
</dbReference>
<dbReference type="KEGG" id="cfi:Celf_0886"/>
<dbReference type="InterPro" id="IPR013529">
    <property type="entry name" value="Glyco_hydro_42_N"/>
</dbReference>
<evidence type="ECO:0000256" key="4">
    <source>
        <dbReference type="ARBA" id="ARBA00022801"/>
    </source>
</evidence>
<feature type="active site" description="Nucleophile" evidence="7">
    <location>
        <position position="309"/>
    </location>
</feature>
<dbReference type="HOGENOM" id="CLU_012430_1_1_11"/>
<dbReference type="Gene3D" id="3.20.20.80">
    <property type="entry name" value="Glycosidases"/>
    <property type="match status" value="1"/>
</dbReference>
<dbReference type="Proteomes" id="UP000008460">
    <property type="component" value="Chromosome"/>
</dbReference>
<evidence type="ECO:0000256" key="8">
    <source>
        <dbReference type="PIRSR" id="PIRSR001084-2"/>
    </source>
</evidence>
<dbReference type="AlphaFoldDB" id="F4H0Q1"/>
<feature type="domain" description="Beta-galactosidase C-terminal" evidence="12">
    <location>
        <begin position="629"/>
        <end position="684"/>
    </location>
</feature>
<dbReference type="InterPro" id="IPR029062">
    <property type="entry name" value="Class_I_gatase-like"/>
</dbReference>
<dbReference type="InterPro" id="IPR017853">
    <property type="entry name" value="GH"/>
</dbReference>
<evidence type="ECO:0000256" key="1">
    <source>
        <dbReference type="ARBA" id="ARBA00001412"/>
    </source>
</evidence>
<keyword evidence="14" id="KW-1185">Reference proteome</keyword>
<dbReference type="CDD" id="cd03143">
    <property type="entry name" value="A4_beta-galactosidase_middle_domain"/>
    <property type="match status" value="1"/>
</dbReference>
<dbReference type="STRING" id="590998.Celf_0886"/>
<dbReference type="GO" id="GO:0004565">
    <property type="term" value="F:beta-galactosidase activity"/>
    <property type="evidence" value="ECO:0007669"/>
    <property type="project" value="UniProtKB-EC"/>
</dbReference>
<evidence type="ECO:0000259" key="11">
    <source>
        <dbReference type="Pfam" id="PF08532"/>
    </source>
</evidence>
<dbReference type="InterPro" id="IPR013739">
    <property type="entry name" value="Beta_galactosidase_C"/>
</dbReference>
<evidence type="ECO:0000313" key="14">
    <source>
        <dbReference type="Proteomes" id="UP000008460"/>
    </source>
</evidence>
<evidence type="ECO:0000256" key="2">
    <source>
        <dbReference type="ARBA" id="ARBA00005940"/>
    </source>
</evidence>
<feature type="binding site" evidence="9">
    <location>
        <position position="116"/>
    </location>
    <ligand>
        <name>Zn(2+)</name>
        <dbReference type="ChEBI" id="CHEBI:29105"/>
    </ligand>
</feature>
<dbReference type="EMBL" id="CP002666">
    <property type="protein sequence ID" value="AEE45024.1"/>
    <property type="molecule type" value="Genomic_DNA"/>
</dbReference>
<feature type="binding site" evidence="9">
    <location>
        <position position="161"/>
    </location>
    <ligand>
        <name>Zn(2+)</name>
        <dbReference type="ChEBI" id="CHEBI:29105"/>
    </ligand>
</feature>
<keyword evidence="5 6" id="KW-0326">Glycosidase</keyword>
<dbReference type="InterPro" id="IPR013738">
    <property type="entry name" value="Beta_galactosidase_Trimer"/>
</dbReference>
<comment type="catalytic activity">
    <reaction evidence="1 6">
        <text>Hydrolysis of terminal non-reducing beta-D-galactose residues in beta-D-galactosides.</text>
        <dbReference type="EC" id="3.2.1.23"/>
    </reaction>
</comment>
<accession>F4H0Q1</accession>
<dbReference type="Gene3D" id="2.60.40.1180">
    <property type="entry name" value="Golgi alpha-mannosidase II"/>
    <property type="match status" value="1"/>
</dbReference>
<dbReference type="InterPro" id="IPR013780">
    <property type="entry name" value="Glyco_hydro_b"/>
</dbReference>
<feature type="domain" description="Beta-galactosidase trimerisation" evidence="11">
    <location>
        <begin position="471"/>
        <end position="620"/>
    </location>
</feature>
<sequence length="686" mass="74135">MTGRWPTEGLAFGGDYNPEQWPREVWDDDVALMREAGVNLVSVGIFSWGELEPQEGVFRFGWLDDVLDLLHANGIGVDLATPSAAPPVWLHLQHPEMLPVDADGRRYTHGSRETWCPSSPVLRAHALRIARVLAERYGQHPAVRMWHVSNELACHNGRCFCDVSAAAFRDWLRARYGDVDALNAAWGTAFWGQRYTSFDQVLPPRRTTTIPNPGQRLDFERFSSDAFVEHLAAEAAVLREVAPHLPVTTNYMVMGEFHDLDYAATTPLLDLVSNDHYLWAADPQGWAELAFSADRTRGLAGGQPWLVMEHSTSAVNWQPRNLAKGPGQLLRNSLQHVARGADGALFFQWRQSRAGAEKYHSGMVPHAGRDSALFREVVELGATLGRLAEVRGSVVERARVALLWDTQAWWAAELEAHPTVDVGYLDQARRLHRALLDAGVAVDVLPATSVAGPAPGVDDPSGGVLGAGGGPLDGYDVVLVPTLYLAPDGLGPRLEEVVARGGHVVVTYFSGVVDAHDRVLLGGYPGAFRDLLGVRVEEFAPLPEGARTTLDDGSVGEVWSERMTVPDATVVASFADGPSAGHPAVTRRDVGAGAAWYVATRLDGPSTSAFLATVLDAAGVAPVVPTTPGVEVVRRVDGDASWLFAINHTDEDAPLAATGTDLVTGRHHPDHVVVPARGVAVLREHA</sequence>
<gene>
    <name evidence="13" type="ordered locus">Celf_0886</name>
</gene>
<name>F4H0Q1_CELFA</name>
<protein>
    <recommendedName>
        <fullName evidence="3 6">Beta-galactosidase</fullName>
        <shortName evidence="6">Beta-gal</shortName>
        <ecNumber evidence="3 6">3.2.1.23</ecNumber>
    </recommendedName>
</protein>
<dbReference type="Pfam" id="PF02449">
    <property type="entry name" value="Glyco_hydro_42"/>
    <property type="match status" value="1"/>
</dbReference>
<reference evidence="13 14" key="1">
    <citation type="submission" date="2011-04" db="EMBL/GenBank/DDBJ databases">
        <title>Complete sequence of Cellulomonas fimi ATCC 484.</title>
        <authorList>
            <consortium name="US DOE Joint Genome Institute"/>
            <person name="Lucas S."/>
            <person name="Han J."/>
            <person name="Lapidus A."/>
            <person name="Cheng J.-F."/>
            <person name="Goodwin L."/>
            <person name="Pitluck S."/>
            <person name="Peters L."/>
            <person name="Chertkov O."/>
            <person name="Detter J.C."/>
            <person name="Han C."/>
            <person name="Tapia R."/>
            <person name="Land M."/>
            <person name="Hauser L."/>
            <person name="Kyrpides N."/>
            <person name="Ivanova N."/>
            <person name="Ovchinnikova G."/>
            <person name="Pagani I."/>
            <person name="Mead D."/>
            <person name="Brumm P."/>
            <person name="Woyke T."/>
        </authorList>
    </citation>
    <scope>NUCLEOTIDE SEQUENCE [LARGE SCALE GENOMIC DNA]</scope>
    <source>
        <strain evidence="14">ATCC 484 / DSM 20113 / JCM 1341 / NBRC 15513 / NCIMB 8980 / NCTC 7547</strain>
    </source>
</reference>
<dbReference type="GO" id="GO:0006012">
    <property type="term" value="P:galactose metabolic process"/>
    <property type="evidence" value="ECO:0007669"/>
    <property type="project" value="InterPro"/>
</dbReference>
<dbReference type="PANTHER" id="PTHR36447">
    <property type="entry name" value="BETA-GALACTOSIDASE GANA"/>
    <property type="match status" value="1"/>
</dbReference>
<keyword evidence="9" id="KW-0479">Metal-binding</keyword>
<evidence type="ECO:0000256" key="9">
    <source>
        <dbReference type="PIRSR" id="PIRSR001084-3"/>
    </source>
</evidence>
<evidence type="ECO:0000256" key="3">
    <source>
        <dbReference type="ARBA" id="ARBA00012756"/>
    </source>
</evidence>
<dbReference type="EC" id="3.2.1.23" evidence="3 6"/>
<feature type="domain" description="Glycoside hydrolase family 42 N-terminal" evidence="10">
    <location>
        <begin position="15"/>
        <end position="385"/>
    </location>
</feature>
<feature type="active site" description="Proton donor" evidence="7">
    <location>
        <position position="151"/>
    </location>
</feature>
<keyword evidence="9" id="KW-0862">Zinc</keyword>
<evidence type="ECO:0000259" key="10">
    <source>
        <dbReference type="Pfam" id="PF02449"/>
    </source>
</evidence>
<dbReference type="PIRSF" id="PIRSF001084">
    <property type="entry name" value="B-galactosidase"/>
    <property type="match status" value="1"/>
</dbReference>
<feature type="domain" description="Beta-galactosidase trimerisation" evidence="11">
    <location>
        <begin position="398"/>
        <end position="447"/>
    </location>
</feature>
<evidence type="ECO:0000313" key="13">
    <source>
        <dbReference type="EMBL" id="AEE45024.1"/>
    </source>
</evidence>
<dbReference type="InterPro" id="IPR003476">
    <property type="entry name" value="Glyco_hydro_42"/>
</dbReference>
<comment type="similarity">
    <text evidence="2 6">Belongs to the glycosyl hydrolase 42 family.</text>
</comment>
<dbReference type="Pfam" id="PF08532">
    <property type="entry name" value="Glyco_hydro_42M"/>
    <property type="match status" value="2"/>
</dbReference>
<proteinExistence type="inferred from homology"/>
<feature type="binding site" evidence="8">
    <location>
        <position position="317"/>
    </location>
    <ligand>
        <name>substrate</name>
    </ligand>
</feature>
<feature type="binding site" evidence="8">
    <location>
        <position position="150"/>
    </location>
    <ligand>
        <name>substrate</name>
    </ligand>
</feature>
<evidence type="ECO:0000256" key="5">
    <source>
        <dbReference type="ARBA" id="ARBA00023295"/>
    </source>
</evidence>
<dbReference type="SUPFAM" id="SSF51445">
    <property type="entry name" value="(Trans)glycosidases"/>
    <property type="match status" value="1"/>
</dbReference>
<feature type="binding site" evidence="8">
    <location>
        <position position="112"/>
    </location>
    <ligand>
        <name>substrate</name>
    </ligand>
</feature>
<dbReference type="eggNOG" id="COG1874">
    <property type="taxonomic scope" value="Bacteria"/>
</dbReference>
<keyword evidence="4 6" id="KW-0378">Hydrolase</keyword>
<evidence type="ECO:0000256" key="6">
    <source>
        <dbReference type="PIRNR" id="PIRNR001084"/>
    </source>
</evidence>
<dbReference type="GO" id="GO:0009341">
    <property type="term" value="C:beta-galactosidase complex"/>
    <property type="evidence" value="ECO:0007669"/>
    <property type="project" value="InterPro"/>
</dbReference>
<evidence type="ECO:0000256" key="7">
    <source>
        <dbReference type="PIRSR" id="PIRSR001084-1"/>
    </source>
</evidence>
<dbReference type="GO" id="GO:0046872">
    <property type="term" value="F:metal ion binding"/>
    <property type="evidence" value="ECO:0007669"/>
    <property type="project" value="UniProtKB-KW"/>
</dbReference>
<evidence type="ECO:0000259" key="12">
    <source>
        <dbReference type="Pfam" id="PF08533"/>
    </source>
</evidence>
<dbReference type="Pfam" id="PF08533">
    <property type="entry name" value="Glyco_hydro_42C"/>
    <property type="match status" value="1"/>
</dbReference>
<dbReference type="PANTHER" id="PTHR36447:SF1">
    <property type="entry name" value="BETA-GALACTOSIDASE GANA"/>
    <property type="match status" value="1"/>
</dbReference>
<dbReference type="SMR" id="F4H0Q1"/>
<organism evidence="13 14">
    <name type="scientific">Cellulomonas fimi (strain ATCC 484 / DSM 20113 / JCM 1341 / CCUG 24087 / LMG 16345 / NBRC 15513 / NCIMB 8980 / NCTC 7547 / NRS-133)</name>
    <dbReference type="NCBI Taxonomy" id="590998"/>
    <lineage>
        <taxon>Bacteria</taxon>
        <taxon>Bacillati</taxon>
        <taxon>Actinomycetota</taxon>
        <taxon>Actinomycetes</taxon>
        <taxon>Micrococcales</taxon>
        <taxon>Cellulomonadaceae</taxon>
        <taxon>Cellulomonas</taxon>
    </lineage>
</organism>
<dbReference type="RefSeq" id="WP_013770053.1">
    <property type="nucleotide sequence ID" value="NC_015514.1"/>
</dbReference>
<dbReference type="Gene3D" id="3.40.50.880">
    <property type="match status" value="1"/>
</dbReference>